<evidence type="ECO:0000256" key="1">
    <source>
        <dbReference type="ARBA" id="ARBA00022908"/>
    </source>
</evidence>
<dbReference type="RefSeq" id="WP_136347817.1">
    <property type="nucleotide sequence ID" value="NZ_SSOC01000003.1"/>
</dbReference>
<dbReference type="Proteomes" id="UP000308430">
    <property type="component" value="Unassembled WGS sequence"/>
</dbReference>
<name>A0A4S4AZM3_9RHOO</name>
<accession>A0A4S4AZM3</accession>
<dbReference type="Gene3D" id="1.10.443.10">
    <property type="entry name" value="Intergrase catalytic core"/>
    <property type="match status" value="1"/>
</dbReference>
<dbReference type="GO" id="GO:0015074">
    <property type="term" value="P:DNA integration"/>
    <property type="evidence" value="ECO:0007669"/>
    <property type="project" value="UniProtKB-KW"/>
</dbReference>
<comment type="caution">
    <text evidence="5">The sequence shown here is derived from an EMBL/GenBank/DDBJ whole genome shotgun (WGS) entry which is preliminary data.</text>
</comment>
<reference evidence="5 6" key="1">
    <citation type="submission" date="2019-04" db="EMBL/GenBank/DDBJ databases">
        <title>Azoarcus nasutitermitis sp. nov. isolated from termite nest.</title>
        <authorList>
            <person name="Lin S.-Y."/>
            <person name="Hameed A."/>
            <person name="Hsu Y.-H."/>
            <person name="Young C.-C."/>
        </authorList>
    </citation>
    <scope>NUCLEOTIDE SEQUENCE [LARGE SCALE GENOMIC DNA]</scope>
    <source>
        <strain evidence="5 6">CC-YHH838</strain>
    </source>
</reference>
<keyword evidence="2" id="KW-0238">DNA-binding</keyword>
<dbReference type="InterPro" id="IPR002104">
    <property type="entry name" value="Integrase_catalytic"/>
</dbReference>
<keyword evidence="3" id="KW-0233">DNA recombination</keyword>
<feature type="domain" description="Tyr recombinase" evidence="4">
    <location>
        <begin position="165"/>
        <end position="343"/>
    </location>
</feature>
<dbReference type="PROSITE" id="PS51898">
    <property type="entry name" value="TYR_RECOMBINASE"/>
    <property type="match status" value="1"/>
</dbReference>
<organism evidence="5 6">
    <name type="scientific">Pseudothauera nasutitermitis</name>
    <dbReference type="NCBI Taxonomy" id="2565930"/>
    <lineage>
        <taxon>Bacteria</taxon>
        <taxon>Pseudomonadati</taxon>
        <taxon>Pseudomonadota</taxon>
        <taxon>Betaproteobacteria</taxon>
        <taxon>Rhodocyclales</taxon>
        <taxon>Zoogloeaceae</taxon>
        <taxon>Pseudothauera</taxon>
    </lineage>
</organism>
<keyword evidence="6" id="KW-1185">Reference proteome</keyword>
<evidence type="ECO:0000256" key="3">
    <source>
        <dbReference type="ARBA" id="ARBA00023172"/>
    </source>
</evidence>
<dbReference type="EMBL" id="SSOC01000003">
    <property type="protein sequence ID" value="THF65611.1"/>
    <property type="molecule type" value="Genomic_DNA"/>
</dbReference>
<dbReference type="OrthoDB" id="662444at2"/>
<dbReference type="Pfam" id="PF00589">
    <property type="entry name" value="Phage_integrase"/>
    <property type="match status" value="1"/>
</dbReference>
<dbReference type="PANTHER" id="PTHR30349:SF94">
    <property type="entry name" value="INTEGRASE_RECOMBINASE HI_1414-RELATED"/>
    <property type="match status" value="1"/>
</dbReference>
<sequence length="343" mass="39840">MSHIRRRGQKWRIEVCIHGIRQSRSFDTEYEAIRWAQHQEDFAYEGGPVSTVRTDERTLAEIIQWFIDERVKQWRRTPTAQQREIARLNRLRRDKVATKPVTELDPMDFADFRSRRMKTAAPSTVSKELIAFRQVIDAATKELGCQLAVNPCHPDLIKRPVFQNVRDRVLSDDERTRLHAALRECRNLNVLPAVRLSEQTGLRLSELLGLTWRDVDFDARLLHVRRVFDQLTHQLIAGTKNGDQRVIPLTTEAAQALQSMPRADMRIFPVTHDVLQSGLKRALKQAGIADFRWHDLRHCAITMLAGFIPVPMDLMQVAGFRTLQQVLRYYKRRDAADLVRLLP</sequence>
<dbReference type="CDD" id="cd00796">
    <property type="entry name" value="INT_Rci_Hp1_C"/>
    <property type="match status" value="1"/>
</dbReference>
<evidence type="ECO:0000259" key="4">
    <source>
        <dbReference type="PROSITE" id="PS51898"/>
    </source>
</evidence>
<dbReference type="InterPro" id="IPR010998">
    <property type="entry name" value="Integrase_recombinase_N"/>
</dbReference>
<gene>
    <name evidence="5" type="ORF">E6C76_08545</name>
</gene>
<dbReference type="SUPFAM" id="SSF56349">
    <property type="entry name" value="DNA breaking-rejoining enzymes"/>
    <property type="match status" value="1"/>
</dbReference>
<dbReference type="GO" id="GO:0006310">
    <property type="term" value="P:DNA recombination"/>
    <property type="evidence" value="ECO:0007669"/>
    <property type="project" value="UniProtKB-KW"/>
</dbReference>
<dbReference type="Gene3D" id="1.10.150.130">
    <property type="match status" value="1"/>
</dbReference>
<proteinExistence type="predicted"/>
<dbReference type="InterPro" id="IPR011010">
    <property type="entry name" value="DNA_brk_join_enz"/>
</dbReference>
<protein>
    <submittedName>
        <fullName evidence="5">Site-specific integrase</fullName>
    </submittedName>
</protein>
<dbReference type="InterPro" id="IPR013762">
    <property type="entry name" value="Integrase-like_cat_sf"/>
</dbReference>
<dbReference type="InterPro" id="IPR050090">
    <property type="entry name" value="Tyrosine_recombinase_XerCD"/>
</dbReference>
<evidence type="ECO:0000313" key="5">
    <source>
        <dbReference type="EMBL" id="THF65611.1"/>
    </source>
</evidence>
<evidence type="ECO:0000313" key="6">
    <source>
        <dbReference type="Proteomes" id="UP000308430"/>
    </source>
</evidence>
<evidence type="ECO:0000256" key="2">
    <source>
        <dbReference type="ARBA" id="ARBA00023125"/>
    </source>
</evidence>
<dbReference type="PANTHER" id="PTHR30349">
    <property type="entry name" value="PHAGE INTEGRASE-RELATED"/>
    <property type="match status" value="1"/>
</dbReference>
<dbReference type="AlphaFoldDB" id="A0A4S4AZM3"/>
<keyword evidence="1" id="KW-0229">DNA integration</keyword>
<dbReference type="GO" id="GO:0003677">
    <property type="term" value="F:DNA binding"/>
    <property type="evidence" value="ECO:0007669"/>
    <property type="project" value="UniProtKB-KW"/>
</dbReference>